<keyword evidence="1" id="KW-0812">Transmembrane</keyword>
<accession>A0A3M7QHA3</accession>
<keyword evidence="1" id="KW-0472">Membrane</keyword>
<comment type="caution">
    <text evidence="2">The sequence shown here is derived from an EMBL/GenBank/DDBJ whole genome shotgun (WGS) entry which is preliminary data.</text>
</comment>
<keyword evidence="1" id="KW-1133">Transmembrane helix</keyword>
<sequence>MYSKIKNRSKGIVPLGSSERRSAFFSASLLGIFFKSLYFIIFLQKIFKAFNISSHLDFLIILDQITINN</sequence>
<reference evidence="2 3" key="1">
    <citation type="journal article" date="2018" name="Sci. Rep.">
        <title>Genomic signatures of local adaptation to the degree of environmental predictability in rotifers.</title>
        <authorList>
            <person name="Franch-Gras L."/>
            <person name="Hahn C."/>
            <person name="Garcia-Roger E.M."/>
            <person name="Carmona M.J."/>
            <person name="Serra M."/>
            <person name="Gomez A."/>
        </authorList>
    </citation>
    <scope>NUCLEOTIDE SEQUENCE [LARGE SCALE GENOMIC DNA]</scope>
    <source>
        <strain evidence="2">HYR1</strain>
    </source>
</reference>
<gene>
    <name evidence="2" type="ORF">BpHYR1_025306</name>
</gene>
<organism evidence="2 3">
    <name type="scientific">Brachionus plicatilis</name>
    <name type="common">Marine rotifer</name>
    <name type="synonym">Brachionus muelleri</name>
    <dbReference type="NCBI Taxonomy" id="10195"/>
    <lineage>
        <taxon>Eukaryota</taxon>
        <taxon>Metazoa</taxon>
        <taxon>Spiralia</taxon>
        <taxon>Gnathifera</taxon>
        <taxon>Rotifera</taxon>
        <taxon>Eurotatoria</taxon>
        <taxon>Monogononta</taxon>
        <taxon>Pseudotrocha</taxon>
        <taxon>Ploima</taxon>
        <taxon>Brachionidae</taxon>
        <taxon>Brachionus</taxon>
    </lineage>
</organism>
<evidence type="ECO:0000313" key="2">
    <source>
        <dbReference type="EMBL" id="RNA10669.1"/>
    </source>
</evidence>
<protein>
    <submittedName>
        <fullName evidence="2">Uncharacterized protein</fullName>
    </submittedName>
</protein>
<keyword evidence="3" id="KW-1185">Reference proteome</keyword>
<dbReference type="AlphaFoldDB" id="A0A3M7QHA3"/>
<evidence type="ECO:0000256" key="1">
    <source>
        <dbReference type="SAM" id="Phobius"/>
    </source>
</evidence>
<dbReference type="Proteomes" id="UP000276133">
    <property type="component" value="Unassembled WGS sequence"/>
</dbReference>
<proteinExistence type="predicted"/>
<feature type="transmembrane region" description="Helical" evidence="1">
    <location>
        <begin position="23"/>
        <end position="43"/>
    </location>
</feature>
<name>A0A3M7QHA3_BRAPC</name>
<dbReference type="EMBL" id="REGN01006138">
    <property type="protein sequence ID" value="RNA10669.1"/>
    <property type="molecule type" value="Genomic_DNA"/>
</dbReference>
<evidence type="ECO:0000313" key="3">
    <source>
        <dbReference type="Proteomes" id="UP000276133"/>
    </source>
</evidence>